<evidence type="ECO:0000313" key="2">
    <source>
        <dbReference type="Proteomes" id="UP000018467"/>
    </source>
</evidence>
<protein>
    <submittedName>
        <fullName evidence="1">Uncharacterized protein</fullName>
    </submittedName>
</protein>
<keyword evidence="2" id="KW-1185">Reference proteome</keyword>
<reference evidence="1" key="4">
    <citation type="submission" date="2025-09" db="UniProtKB">
        <authorList>
            <consortium name="Ensembl"/>
        </authorList>
    </citation>
    <scope>IDENTIFICATION</scope>
</reference>
<proteinExistence type="predicted"/>
<dbReference type="InterPro" id="IPR027417">
    <property type="entry name" value="P-loop_NTPase"/>
</dbReference>
<name>A0A3B1ILD8_ASTMX</name>
<reference evidence="2" key="1">
    <citation type="submission" date="2013-03" db="EMBL/GenBank/DDBJ databases">
        <authorList>
            <person name="Jeffery W."/>
            <person name="Warren W."/>
            <person name="Wilson R.K."/>
        </authorList>
    </citation>
    <scope>NUCLEOTIDE SEQUENCE</scope>
    <source>
        <strain evidence="2">female</strain>
    </source>
</reference>
<dbReference type="Bgee" id="ENSAMXG00000035731">
    <property type="expression patterns" value="Expressed in bone element and 13 other cell types or tissues"/>
</dbReference>
<reference evidence="2" key="2">
    <citation type="journal article" date="2014" name="Nat. Commun.">
        <title>The cavefish genome reveals candidate genes for eye loss.</title>
        <authorList>
            <person name="McGaugh S.E."/>
            <person name="Gross J.B."/>
            <person name="Aken B."/>
            <person name="Blin M."/>
            <person name="Borowsky R."/>
            <person name="Chalopin D."/>
            <person name="Hinaux H."/>
            <person name="Jeffery W.R."/>
            <person name="Keene A."/>
            <person name="Ma L."/>
            <person name="Minx P."/>
            <person name="Murphy D."/>
            <person name="O'Quin K.E."/>
            <person name="Retaux S."/>
            <person name="Rohner N."/>
            <person name="Searle S.M."/>
            <person name="Stahl B.A."/>
            <person name="Tabin C."/>
            <person name="Volff J.N."/>
            <person name="Yoshizawa M."/>
            <person name="Warren W.C."/>
        </authorList>
    </citation>
    <scope>NUCLEOTIDE SEQUENCE [LARGE SCALE GENOMIC DNA]</scope>
    <source>
        <strain evidence="2">female</strain>
    </source>
</reference>
<dbReference type="Gene3D" id="3.40.50.300">
    <property type="entry name" value="P-loop containing nucleotide triphosphate hydrolases"/>
    <property type="match status" value="1"/>
</dbReference>
<dbReference type="Proteomes" id="UP000018467">
    <property type="component" value="Unassembled WGS sequence"/>
</dbReference>
<accession>A0A3B1ILD8</accession>
<reference evidence="1" key="3">
    <citation type="submission" date="2025-08" db="UniProtKB">
        <authorList>
            <consortium name="Ensembl"/>
        </authorList>
    </citation>
    <scope>IDENTIFICATION</scope>
</reference>
<dbReference type="Ensembl" id="ENSAMXT00000037533.1">
    <property type="protein sequence ID" value="ENSAMXP00000030536.1"/>
    <property type="gene ID" value="ENSAMXG00000035731.1"/>
</dbReference>
<evidence type="ECO:0000313" key="1">
    <source>
        <dbReference type="Ensembl" id="ENSAMXP00000030536.1"/>
    </source>
</evidence>
<dbReference type="AlphaFoldDB" id="A0A3B1ILD8"/>
<dbReference type="InParanoid" id="A0A3B1ILD8"/>
<organism evidence="1 2">
    <name type="scientific">Astyanax mexicanus</name>
    <name type="common">Blind cave fish</name>
    <name type="synonym">Astyanax fasciatus mexicanus</name>
    <dbReference type="NCBI Taxonomy" id="7994"/>
    <lineage>
        <taxon>Eukaryota</taxon>
        <taxon>Metazoa</taxon>
        <taxon>Chordata</taxon>
        <taxon>Craniata</taxon>
        <taxon>Vertebrata</taxon>
        <taxon>Euteleostomi</taxon>
        <taxon>Actinopterygii</taxon>
        <taxon>Neopterygii</taxon>
        <taxon>Teleostei</taxon>
        <taxon>Ostariophysi</taxon>
        <taxon>Characiformes</taxon>
        <taxon>Characoidei</taxon>
        <taxon>Acestrorhamphidae</taxon>
        <taxon>Acestrorhamphinae</taxon>
        <taxon>Astyanax</taxon>
    </lineage>
</organism>
<dbReference type="SUPFAM" id="SSF52540">
    <property type="entry name" value="P-loop containing nucleoside triphosphate hydrolases"/>
    <property type="match status" value="1"/>
</dbReference>
<sequence>TMLLLNTSQITNSFCYFIAHTEESLSYLEAFEVQDDDIFAVTYPKSGENWDRSNKKGWES</sequence>